<keyword evidence="5" id="KW-0687">Ribonucleoprotein</keyword>
<feature type="domain" description="Methyltransferase" evidence="4">
    <location>
        <begin position="3"/>
        <end position="60"/>
    </location>
</feature>
<protein>
    <submittedName>
        <fullName evidence="5">Ribosomal protein L11 methylase</fullName>
    </submittedName>
</protein>
<proteinExistence type="predicted"/>
<dbReference type="STRING" id="1279009.ADICEAN_03145"/>
<dbReference type="GO" id="GO:0016279">
    <property type="term" value="F:protein-lysine N-methyltransferase activity"/>
    <property type="evidence" value="ECO:0007669"/>
    <property type="project" value="InterPro"/>
</dbReference>
<gene>
    <name evidence="5" type="ORF">ADICEAN_03145</name>
</gene>
<evidence type="ECO:0000313" key="5">
    <source>
        <dbReference type="EMBL" id="EMR01718.1"/>
    </source>
</evidence>
<dbReference type="InterPro" id="IPR041698">
    <property type="entry name" value="Methyltransf_25"/>
</dbReference>
<sequence length="113" mass="12694">MIAAAKRYGATGTGVDIDPQRIREAKEAAKEAGVTDKVRFVEGNLFEMDFKDATVVTLYLLPDVNMRLRPQLLEQLKPGTRIVSHAFDMGDWEPEQKITVDGATIYLWTVPKK</sequence>
<dbReference type="EMBL" id="AODQ01000094">
    <property type="protein sequence ID" value="EMR01718.1"/>
    <property type="molecule type" value="Genomic_DNA"/>
</dbReference>
<dbReference type="Proteomes" id="UP000011910">
    <property type="component" value="Unassembled WGS sequence"/>
</dbReference>
<reference evidence="5 6" key="1">
    <citation type="journal article" date="2013" name="Genome Announc.">
        <title>Draft Genome Sequence of Cesiribacter andamanensis Strain AMV16T, Isolated from a Soil Sample from a Mud Volcano in the Andaman Islands, India.</title>
        <authorList>
            <person name="Shivaji S."/>
            <person name="Ara S."/>
            <person name="Begum Z."/>
            <person name="Srinivas T.N."/>
            <person name="Singh A."/>
            <person name="Kumar Pinnaka A."/>
        </authorList>
    </citation>
    <scope>NUCLEOTIDE SEQUENCE [LARGE SCALE GENOMIC DNA]</scope>
    <source>
        <strain evidence="5 6">AMV16</strain>
    </source>
</reference>
<accession>M7MZ48</accession>
<keyword evidence="1 5" id="KW-0489">Methyltransferase</keyword>
<evidence type="ECO:0000256" key="1">
    <source>
        <dbReference type="ARBA" id="ARBA00022603"/>
    </source>
</evidence>
<dbReference type="GO" id="GO:0032259">
    <property type="term" value="P:methylation"/>
    <property type="evidence" value="ECO:0007669"/>
    <property type="project" value="UniProtKB-KW"/>
</dbReference>
<dbReference type="InterPro" id="IPR029063">
    <property type="entry name" value="SAM-dependent_MTases_sf"/>
</dbReference>
<evidence type="ECO:0000256" key="2">
    <source>
        <dbReference type="ARBA" id="ARBA00022679"/>
    </source>
</evidence>
<keyword evidence="6" id="KW-1185">Reference proteome</keyword>
<keyword evidence="2" id="KW-0808">Transferase</keyword>
<dbReference type="AlphaFoldDB" id="M7MZ48"/>
<dbReference type="PATRIC" id="fig|1279009.4.peg.3195"/>
<dbReference type="PANTHER" id="PTHR13610">
    <property type="entry name" value="METHYLTRANSFERASE DOMAIN-CONTAINING PROTEIN"/>
    <property type="match status" value="1"/>
</dbReference>
<keyword evidence="5" id="KW-0689">Ribosomal protein</keyword>
<comment type="caution">
    <text evidence="5">The sequence shown here is derived from an EMBL/GenBank/DDBJ whole genome shotgun (WGS) entry which is preliminary data.</text>
</comment>
<organism evidence="5 6">
    <name type="scientific">Cesiribacter andamanensis AMV16</name>
    <dbReference type="NCBI Taxonomy" id="1279009"/>
    <lineage>
        <taxon>Bacteria</taxon>
        <taxon>Pseudomonadati</taxon>
        <taxon>Bacteroidota</taxon>
        <taxon>Cytophagia</taxon>
        <taxon>Cytophagales</taxon>
        <taxon>Cesiribacteraceae</taxon>
        <taxon>Cesiribacter</taxon>
    </lineage>
</organism>
<dbReference type="SUPFAM" id="SSF53335">
    <property type="entry name" value="S-adenosyl-L-methionine-dependent methyltransferases"/>
    <property type="match status" value="1"/>
</dbReference>
<evidence type="ECO:0000256" key="3">
    <source>
        <dbReference type="ARBA" id="ARBA00022691"/>
    </source>
</evidence>
<dbReference type="Pfam" id="PF13649">
    <property type="entry name" value="Methyltransf_25"/>
    <property type="match status" value="1"/>
</dbReference>
<keyword evidence="3" id="KW-0949">S-adenosyl-L-methionine</keyword>
<dbReference type="InterPro" id="IPR026170">
    <property type="entry name" value="FAM173A/B"/>
</dbReference>
<dbReference type="eggNOG" id="COG2264">
    <property type="taxonomic scope" value="Bacteria"/>
</dbReference>
<dbReference type="RefSeq" id="WP_009196530.1">
    <property type="nucleotide sequence ID" value="NZ_AODQ01000094.1"/>
</dbReference>
<name>M7MZ48_9BACT</name>
<dbReference type="Gene3D" id="3.40.50.150">
    <property type="entry name" value="Vaccinia Virus protein VP39"/>
    <property type="match status" value="1"/>
</dbReference>
<evidence type="ECO:0000313" key="6">
    <source>
        <dbReference type="Proteomes" id="UP000011910"/>
    </source>
</evidence>
<dbReference type="GO" id="GO:0005840">
    <property type="term" value="C:ribosome"/>
    <property type="evidence" value="ECO:0007669"/>
    <property type="project" value="UniProtKB-KW"/>
</dbReference>
<dbReference type="PANTHER" id="PTHR13610:SF11">
    <property type="entry name" value="METHYLTRANSFERASE DOMAIN-CONTAINING PROTEIN"/>
    <property type="match status" value="1"/>
</dbReference>
<evidence type="ECO:0000259" key="4">
    <source>
        <dbReference type="Pfam" id="PF13649"/>
    </source>
</evidence>
<dbReference type="CDD" id="cd02440">
    <property type="entry name" value="AdoMet_MTases"/>
    <property type="match status" value="1"/>
</dbReference>